<comment type="caution">
    <text evidence="3">The sequence shown here is derived from an EMBL/GenBank/DDBJ whole genome shotgun (WGS) entry which is preliminary data.</text>
</comment>
<sequence>MVYYLFTLGFALDELTKFYHIGYNYLNLSNGFNCCLFALVISSVVVRLTALETHDPDQNFRLNLVAFRLLSMAAPMMWTRLLLFLDVLQFVGAMVVVIRKMMKESIIFFFLLGVIMIGFLQAFLGLDQADGKRELTSFLVLNMVQTVLGGPDFDAIERFAYPYGNILYYAYTFIIVTILLNILIALYSQAYSDIVENSTEEYLAQYAAKVLRYVRAPDDKIFCPPLNLIELVLLYLPFKWWLNKYTYNKLNDTVMTILYSPALVFIANYEVKLAKRVKYNRSRKQQDDANENDVAWDLTDGWDEEDEFGVGIRESLRVQKRAELEDPGFTKGFKNWKKQVDVLVPPVIEAKSAGVSWETYKIMQKIDGLTELIGELVNENKLLREKLDKQN</sequence>
<feature type="domain" description="Calcium channel YVC1-like C-terminal transmembrane" evidence="2">
    <location>
        <begin position="2"/>
        <end position="279"/>
    </location>
</feature>
<keyword evidence="1" id="KW-0812">Transmembrane</keyword>
<gene>
    <name evidence="3" type="ORF">Amon01_000944300</name>
</gene>
<dbReference type="PANTHER" id="PTHR35859">
    <property type="entry name" value="NONSELECTIVE CATION CHANNEL PROTEIN"/>
    <property type="match status" value="1"/>
</dbReference>
<proteinExistence type="predicted"/>
<evidence type="ECO:0000313" key="4">
    <source>
        <dbReference type="Proteomes" id="UP001165063"/>
    </source>
</evidence>
<dbReference type="AlphaFoldDB" id="A0A9W6T3B4"/>
<organism evidence="3 4">
    <name type="scientific">Ambrosiozyma monospora</name>
    <name type="common">Yeast</name>
    <name type="synonym">Endomycopsis monosporus</name>
    <dbReference type="NCBI Taxonomy" id="43982"/>
    <lineage>
        <taxon>Eukaryota</taxon>
        <taxon>Fungi</taxon>
        <taxon>Dikarya</taxon>
        <taxon>Ascomycota</taxon>
        <taxon>Saccharomycotina</taxon>
        <taxon>Pichiomycetes</taxon>
        <taxon>Pichiales</taxon>
        <taxon>Pichiaceae</taxon>
        <taxon>Ambrosiozyma</taxon>
    </lineage>
</organism>
<dbReference type="Pfam" id="PF23317">
    <property type="entry name" value="YVC1_C"/>
    <property type="match status" value="1"/>
</dbReference>
<dbReference type="OrthoDB" id="301415at2759"/>
<feature type="transmembrane region" description="Helical" evidence="1">
    <location>
        <begin position="221"/>
        <end position="242"/>
    </location>
</feature>
<dbReference type="Proteomes" id="UP001165063">
    <property type="component" value="Unassembled WGS sequence"/>
</dbReference>
<reference evidence="3" key="1">
    <citation type="submission" date="2023-04" db="EMBL/GenBank/DDBJ databases">
        <title>Ambrosiozyma monospora NBRC 1965.</title>
        <authorList>
            <person name="Ichikawa N."/>
            <person name="Sato H."/>
            <person name="Tonouchi N."/>
        </authorList>
    </citation>
    <scope>NUCLEOTIDE SEQUENCE</scope>
    <source>
        <strain evidence="3">NBRC 1965</strain>
    </source>
</reference>
<feature type="transmembrane region" description="Helical" evidence="1">
    <location>
        <begin position="166"/>
        <end position="187"/>
    </location>
</feature>
<accession>A0A9W6T3B4</accession>
<feature type="transmembrane region" description="Helical" evidence="1">
    <location>
        <begin position="77"/>
        <end position="98"/>
    </location>
</feature>
<keyword evidence="1" id="KW-1133">Transmembrane helix</keyword>
<feature type="transmembrane region" description="Helical" evidence="1">
    <location>
        <begin position="105"/>
        <end position="124"/>
    </location>
</feature>
<protein>
    <submittedName>
        <fullName evidence="3">Unnamed protein product</fullName>
    </submittedName>
</protein>
<dbReference type="InterPro" id="IPR056336">
    <property type="entry name" value="YVC1_C"/>
</dbReference>
<dbReference type="InterPro" id="IPR052971">
    <property type="entry name" value="TRP_calcium_channel"/>
</dbReference>
<dbReference type="EMBL" id="BSXU01011168">
    <property type="protein sequence ID" value="GME74181.1"/>
    <property type="molecule type" value="Genomic_DNA"/>
</dbReference>
<dbReference type="PANTHER" id="PTHR35859:SF1">
    <property type="entry name" value="NONSELECTIVE CATION CHANNEL PROTEIN"/>
    <property type="match status" value="1"/>
</dbReference>
<evidence type="ECO:0000313" key="3">
    <source>
        <dbReference type="EMBL" id="GME74181.1"/>
    </source>
</evidence>
<feature type="transmembrane region" description="Helical" evidence="1">
    <location>
        <begin position="254"/>
        <end position="271"/>
    </location>
</feature>
<evidence type="ECO:0000259" key="2">
    <source>
        <dbReference type="Pfam" id="PF23317"/>
    </source>
</evidence>
<name>A0A9W6T3B4_AMBMO</name>
<evidence type="ECO:0000256" key="1">
    <source>
        <dbReference type="SAM" id="Phobius"/>
    </source>
</evidence>
<feature type="transmembrane region" description="Helical" evidence="1">
    <location>
        <begin position="25"/>
        <end position="46"/>
    </location>
</feature>
<keyword evidence="4" id="KW-1185">Reference proteome</keyword>
<keyword evidence="1" id="KW-0472">Membrane</keyword>